<evidence type="ECO:0000313" key="2">
    <source>
        <dbReference type="EMBL" id="ASQ46686.1"/>
    </source>
</evidence>
<name>A0A222P4B8_9GAMM</name>
<proteinExistence type="predicted"/>
<evidence type="ECO:0000313" key="3">
    <source>
        <dbReference type="Proteomes" id="UP000201728"/>
    </source>
</evidence>
<organism evidence="2 3">
    <name type="scientific">Legionella clemsonensis</name>
    <dbReference type="NCBI Taxonomy" id="1867846"/>
    <lineage>
        <taxon>Bacteria</taxon>
        <taxon>Pseudomonadati</taxon>
        <taxon>Pseudomonadota</taxon>
        <taxon>Gammaproteobacteria</taxon>
        <taxon>Legionellales</taxon>
        <taxon>Legionellaceae</taxon>
        <taxon>Legionella</taxon>
    </lineage>
</organism>
<reference evidence="3" key="1">
    <citation type="submission" date="2016-07" db="EMBL/GenBank/DDBJ databases">
        <authorList>
            <person name="Florea S."/>
            <person name="Webb J.S."/>
            <person name="Jaromczyk J."/>
            <person name="Schardl C.L."/>
        </authorList>
    </citation>
    <scope>NUCLEOTIDE SEQUENCE [LARGE SCALE GENOMIC DNA]</scope>
    <source>
        <strain evidence="3">CDC-D5610</strain>
    </source>
</reference>
<protein>
    <recommendedName>
        <fullName evidence="4">Bacteriocin</fullName>
    </recommendedName>
</protein>
<dbReference type="EMBL" id="CP016397">
    <property type="protein sequence ID" value="ASQ46686.1"/>
    <property type="molecule type" value="Genomic_DNA"/>
</dbReference>
<sequence>MKKSLKSKNKLSKKHLNKISGGEGGIDVIRVPVDQNTKKPHGGFEEIPPANTYPKPR</sequence>
<dbReference type="RefSeq" id="WP_157698232.1">
    <property type="nucleotide sequence ID" value="NZ_CP016397.1"/>
</dbReference>
<evidence type="ECO:0008006" key="4">
    <source>
        <dbReference type="Google" id="ProtNLM"/>
    </source>
</evidence>
<accession>A0A222P4B8</accession>
<dbReference type="Proteomes" id="UP000201728">
    <property type="component" value="Chromosome"/>
</dbReference>
<gene>
    <name evidence="2" type="ORF">clem_10700</name>
</gene>
<feature type="region of interest" description="Disordered" evidence="1">
    <location>
        <begin position="1"/>
        <end position="57"/>
    </location>
</feature>
<keyword evidence="3" id="KW-1185">Reference proteome</keyword>
<dbReference type="AlphaFoldDB" id="A0A222P4B8"/>
<dbReference type="KEGG" id="lcd:clem_10700"/>
<feature type="compositionally biased region" description="Basic residues" evidence="1">
    <location>
        <begin position="1"/>
        <end position="17"/>
    </location>
</feature>
<evidence type="ECO:0000256" key="1">
    <source>
        <dbReference type="SAM" id="MobiDB-lite"/>
    </source>
</evidence>